<evidence type="ECO:0000256" key="1">
    <source>
        <dbReference type="SAM" id="MobiDB-lite"/>
    </source>
</evidence>
<sequence>MWVIGGYDGSEKYDDFEKYGGSEKKKKKKNDVWKSSDGITWTLVNASAGFSARYQHTAVVYDSAMWVIGGYDGSEKMMCGKVATALPGHWSTLSQVFLPGLSIPPWCLTVPCGSPAALTVLRGVGSPAIIIILYIMMYGKVATALPGHGSTTPPIFHPGINIQQWYMTAQCGSSASLAGQRRITAGVRAGGVSDSPTEACIPARRVPRFGRMPRVRLRVHLRVSRLSRAGGCLQSPPGNQSGRTSGCAPRPWR</sequence>
<evidence type="ECO:0000313" key="3">
    <source>
        <dbReference type="Proteomes" id="UP001195483"/>
    </source>
</evidence>
<organism evidence="2 3">
    <name type="scientific">Potamilus streckersoni</name>
    <dbReference type="NCBI Taxonomy" id="2493646"/>
    <lineage>
        <taxon>Eukaryota</taxon>
        <taxon>Metazoa</taxon>
        <taxon>Spiralia</taxon>
        <taxon>Lophotrochozoa</taxon>
        <taxon>Mollusca</taxon>
        <taxon>Bivalvia</taxon>
        <taxon>Autobranchia</taxon>
        <taxon>Heteroconchia</taxon>
        <taxon>Palaeoheterodonta</taxon>
        <taxon>Unionida</taxon>
        <taxon>Unionoidea</taxon>
        <taxon>Unionidae</taxon>
        <taxon>Ambleminae</taxon>
        <taxon>Lampsilini</taxon>
        <taxon>Potamilus</taxon>
    </lineage>
</organism>
<comment type="caution">
    <text evidence="2">The sequence shown here is derived from an EMBL/GenBank/DDBJ whole genome shotgun (WGS) entry which is preliminary data.</text>
</comment>
<dbReference type="Proteomes" id="UP001195483">
    <property type="component" value="Unassembled WGS sequence"/>
</dbReference>
<dbReference type="SUPFAM" id="SSF117281">
    <property type="entry name" value="Kelch motif"/>
    <property type="match status" value="1"/>
</dbReference>
<reference evidence="2" key="2">
    <citation type="journal article" date="2021" name="Genome Biol. Evol.">
        <title>Developing a high-quality reference genome for a parasitic bivalve with doubly uniparental inheritance (Bivalvia: Unionida).</title>
        <authorList>
            <person name="Smith C.H."/>
        </authorList>
    </citation>
    <scope>NUCLEOTIDE SEQUENCE</scope>
    <source>
        <strain evidence="2">CHS0354</strain>
        <tissue evidence="2">Mantle</tissue>
    </source>
</reference>
<reference evidence="2" key="3">
    <citation type="submission" date="2023-05" db="EMBL/GenBank/DDBJ databases">
        <authorList>
            <person name="Smith C.H."/>
        </authorList>
    </citation>
    <scope>NUCLEOTIDE SEQUENCE</scope>
    <source>
        <strain evidence="2">CHS0354</strain>
        <tissue evidence="2">Mantle</tissue>
    </source>
</reference>
<reference evidence="2" key="1">
    <citation type="journal article" date="2021" name="Genome Biol. Evol.">
        <title>A High-Quality Reference Genome for a Parasitic Bivalve with Doubly Uniparental Inheritance (Bivalvia: Unionida).</title>
        <authorList>
            <person name="Smith C.H."/>
        </authorList>
    </citation>
    <scope>NUCLEOTIDE SEQUENCE</scope>
    <source>
        <strain evidence="2">CHS0354</strain>
    </source>
</reference>
<protein>
    <submittedName>
        <fullName evidence="2">Uncharacterized protein</fullName>
    </submittedName>
</protein>
<evidence type="ECO:0000313" key="2">
    <source>
        <dbReference type="EMBL" id="KAK3575720.1"/>
    </source>
</evidence>
<dbReference type="AlphaFoldDB" id="A0AAE0RLS5"/>
<keyword evidence="3" id="KW-1185">Reference proteome</keyword>
<accession>A0AAE0RLS5</accession>
<dbReference type="EMBL" id="JAEAOA010001795">
    <property type="protein sequence ID" value="KAK3575720.1"/>
    <property type="molecule type" value="Genomic_DNA"/>
</dbReference>
<gene>
    <name evidence="2" type="ORF">CHS0354_030052</name>
</gene>
<name>A0AAE0RLS5_9BIVA</name>
<feature type="region of interest" description="Disordered" evidence="1">
    <location>
        <begin position="230"/>
        <end position="253"/>
    </location>
</feature>
<dbReference type="InterPro" id="IPR015915">
    <property type="entry name" value="Kelch-typ_b-propeller"/>
</dbReference>
<proteinExistence type="predicted"/>
<dbReference type="Gene3D" id="2.120.10.80">
    <property type="entry name" value="Kelch-type beta propeller"/>
    <property type="match status" value="1"/>
</dbReference>